<evidence type="ECO:0000313" key="3">
    <source>
        <dbReference type="EMBL" id="QPD01999.1"/>
    </source>
</evidence>
<reference evidence="2" key="1">
    <citation type="journal article" date="2014" name="J. Invertebr. Pathol.">
        <title>Classification, genetic variation and pathogenicity of Lymantria dispar nucleopolyhedrovirus isolates from Asia, Europe, and North America.</title>
        <authorList>
            <person name="Harrison R.L."/>
            <person name="Keena M.A."/>
            <person name="Rowley D.L."/>
        </authorList>
    </citation>
    <scope>NUCLEOTIDE SEQUENCE</scope>
    <source>
        <strain evidence="2">HrB</strain>
        <strain evidence="3">HrB-NJSS</strain>
    </source>
</reference>
<evidence type="ECO:0000313" key="2">
    <source>
        <dbReference type="EMBL" id="QPD01825.1"/>
    </source>
</evidence>
<reference evidence="2" key="2">
    <citation type="journal article" date="2020" name="J. Invertebr. Pathol.">
        <title>Pathology and genome sequence of a Lymantria dispar multiple nucleopolyhedrovirus (LdMNPV) isolate from Heilongjiang, China.</title>
        <authorList>
            <person name="Harrison R.L."/>
            <person name="Rowley D.L."/>
            <person name="Keena M.A."/>
        </authorList>
    </citation>
    <scope>NUCLEOTIDE SEQUENCE</scope>
    <source>
        <strain evidence="2">HrB</strain>
        <strain evidence="3">HrB-NJSS</strain>
    </source>
</reference>
<organismHost>
    <name type="scientific">Lepidoptera</name>
    <name type="common">moths &amp; butterflies</name>
    <dbReference type="NCBI Taxonomy" id="7088"/>
</organismHost>
<sequence>MSRVKIGQFKFGEDEFTLRYVLERDQSIKFVAKDVAASLKYVDCKQAVRINVDDKYKSTFEQGCVPHTPASDGAAKQGDPLCELTSTTNTNLHLSRGLRHIPPVQTAWPSKACSRT</sequence>
<dbReference type="InterPro" id="IPR003497">
    <property type="entry name" value="BRO_N_domain"/>
</dbReference>
<organism evidence="2">
    <name type="scientific">Lymantria dispar multicapsid nuclear polyhedrosis virus</name>
    <name type="common">LdMNPV</name>
    <dbReference type="NCBI Taxonomy" id="10449"/>
    <lineage>
        <taxon>Viruses</taxon>
        <taxon>Viruses incertae sedis</taxon>
        <taxon>Naldaviricetes</taxon>
        <taxon>Lefavirales</taxon>
        <taxon>Baculoviridae</taxon>
        <taxon>Alphabaculovirus</taxon>
        <taxon>Alphabaculovirus lydisparis</taxon>
    </lineage>
</organism>
<proteinExistence type="predicted"/>
<feature type="domain" description="Bro-N" evidence="1">
    <location>
        <begin position="18"/>
        <end position="71"/>
    </location>
</feature>
<dbReference type="EMBL" id="MT782112">
    <property type="protein sequence ID" value="QPD01825.1"/>
    <property type="molecule type" value="Genomic_DNA"/>
</dbReference>
<accession>A0A7S8IX94</accession>
<protein>
    <submittedName>
        <fullName evidence="2">BRO-B</fullName>
    </submittedName>
</protein>
<dbReference type="EMBL" id="MT782113">
    <property type="protein sequence ID" value="QPD01999.1"/>
    <property type="molecule type" value="Genomic_DNA"/>
</dbReference>
<evidence type="ECO:0000259" key="1">
    <source>
        <dbReference type="Pfam" id="PF02498"/>
    </source>
</evidence>
<name>A0A7S8IX94_NPVLD</name>
<dbReference type="Pfam" id="PF02498">
    <property type="entry name" value="Bro-N"/>
    <property type="match status" value="1"/>
</dbReference>